<dbReference type="PANTHER" id="PTHR23301:SF97">
    <property type="entry name" value="RE09177P"/>
    <property type="match status" value="1"/>
</dbReference>
<comment type="caution">
    <text evidence="5">The sequence shown here is derived from an EMBL/GenBank/DDBJ whole genome shotgun (WGS) entry which is preliminary data.</text>
</comment>
<dbReference type="AlphaFoldDB" id="A0A1Y2FXZ1"/>
<feature type="chain" id="PRO_5012779281" evidence="4">
    <location>
        <begin position="18"/>
        <end position="799"/>
    </location>
</feature>
<dbReference type="EMBL" id="MCFI01000001">
    <property type="protein sequence ID" value="ORY87545.1"/>
    <property type="molecule type" value="Genomic_DNA"/>
</dbReference>
<accession>A0A1Y2FXZ1</accession>
<evidence type="ECO:0000256" key="4">
    <source>
        <dbReference type="SAM" id="SignalP"/>
    </source>
</evidence>
<feature type="compositionally biased region" description="Low complexity" evidence="3">
    <location>
        <begin position="296"/>
        <end position="312"/>
    </location>
</feature>
<dbReference type="OMA" id="PCTKGQK"/>
<feature type="region of interest" description="Disordered" evidence="3">
    <location>
        <begin position="251"/>
        <end position="312"/>
    </location>
</feature>
<evidence type="ECO:0000256" key="3">
    <source>
        <dbReference type="SAM" id="MobiDB-lite"/>
    </source>
</evidence>
<dbReference type="InterPro" id="IPR051940">
    <property type="entry name" value="Chitin_bind-dev_reg"/>
</dbReference>
<dbReference type="GO" id="GO:0008061">
    <property type="term" value="F:chitin binding"/>
    <property type="evidence" value="ECO:0007669"/>
    <property type="project" value="UniProtKB-KW"/>
</dbReference>
<proteinExistence type="predicted"/>
<dbReference type="OrthoDB" id="5510592at2759"/>
<name>A0A1Y2FXZ1_PROLT</name>
<reference evidence="5 6" key="1">
    <citation type="submission" date="2016-07" db="EMBL/GenBank/DDBJ databases">
        <title>Pervasive Adenine N6-methylation of Active Genes in Fungi.</title>
        <authorList>
            <consortium name="DOE Joint Genome Institute"/>
            <person name="Mondo S.J."/>
            <person name="Dannebaum R.O."/>
            <person name="Kuo R.C."/>
            <person name="Labutti K."/>
            <person name="Haridas S."/>
            <person name="Kuo A."/>
            <person name="Salamov A."/>
            <person name="Ahrendt S.R."/>
            <person name="Lipzen A."/>
            <person name="Sullivan W."/>
            <person name="Andreopoulos W.B."/>
            <person name="Clum A."/>
            <person name="Lindquist E."/>
            <person name="Daum C."/>
            <person name="Ramamoorthy G.K."/>
            <person name="Gryganskyi A."/>
            <person name="Culley D."/>
            <person name="Magnuson J.K."/>
            <person name="James T.Y."/>
            <person name="O'Malley M.A."/>
            <person name="Stajich J.E."/>
            <person name="Spatafora J.W."/>
            <person name="Visel A."/>
            <person name="Grigoriev I.V."/>
        </authorList>
    </citation>
    <scope>NUCLEOTIDE SEQUENCE [LARGE SCALE GENOMIC DNA]</scope>
    <source>
        <strain evidence="5 6">12-1054</strain>
    </source>
</reference>
<dbReference type="RefSeq" id="XP_040728040.1">
    <property type="nucleotide sequence ID" value="XM_040866790.1"/>
</dbReference>
<evidence type="ECO:0000313" key="5">
    <source>
        <dbReference type="EMBL" id="ORY87545.1"/>
    </source>
</evidence>
<organism evidence="5 6">
    <name type="scientific">Protomyces lactucae-debilis</name>
    <dbReference type="NCBI Taxonomy" id="2754530"/>
    <lineage>
        <taxon>Eukaryota</taxon>
        <taxon>Fungi</taxon>
        <taxon>Dikarya</taxon>
        <taxon>Ascomycota</taxon>
        <taxon>Taphrinomycotina</taxon>
        <taxon>Taphrinomycetes</taxon>
        <taxon>Taphrinales</taxon>
        <taxon>Protomycetaceae</taxon>
        <taxon>Protomyces</taxon>
    </lineage>
</organism>
<keyword evidence="2" id="KW-1015">Disulfide bond</keyword>
<dbReference type="Proteomes" id="UP000193685">
    <property type="component" value="Unassembled WGS sequence"/>
</dbReference>
<gene>
    <name evidence="5" type="ORF">BCR37DRAFT_276</name>
</gene>
<keyword evidence="4" id="KW-0732">Signal</keyword>
<dbReference type="STRING" id="56484.A0A1Y2FXZ1"/>
<dbReference type="PANTHER" id="PTHR23301">
    <property type="entry name" value="CHITIN BINDING PERITROPHIN-A"/>
    <property type="match status" value="1"/>
</dbReference>
<evidence type="ECO:0000313" key="6">
    <source>
        <dbReference type="Proteomes" id="UP000193685"/>
    </source>
</evidence>
<sequence>MLGSLLIAAGAFSFADATPFRRLQARQQVENALICVPTTITRTATSLVPIITTIPECVGNACGINTVTQQGQGVVTSTLTGVNGQPGDVIGGTTFINPANTVQNAAFNSFTICDDQCTVAGVGFPQGQTVFFTSNQPVQPGTTTLGGTTVTNANVPVTIAVPQTNVFISTIVNGQTVTNPNQVVTIEVPIPGGVSTVTRTVTDIITPPAPPATTQAPPPPPGTTIVVTVTPTPPPPGPPGTTVLTTITSSIGNVPGTTVTETRTSTGPVTTQTTTQTVSSTPPILSTDLSPPPPNTSSSSESGTPPVTLSSTSTVVISPPVTSSSTVVTSPPVVSTTAVVTTATSSTSASASPSASILAGPACTNNLDCQGKGLPVAICLNATGVPVVGNIPISGGTCALSALLPTGIAGLNLTCTTNAQCTGIGLQTCVAAGLPLVGDALTSAGTCLLGVVSGTGTGPSNPQTTLLGLLSVGQQCTSSSQCTLGLCLPSLVNGLSACADPSLVPILAGGTLPSPLNNLPVVAPIATAVVGLASTILGPLVPTGSPLAPVLDPLVSGVLSALPLTDILGGVATALPQLPLVSEVLSLVNPTATNGLAAPVQSLLNGVGDIVGPVLGVPAPTTLVTQPAALPSLPVVGENGGVIPAVNSIVAPILDLLTQPTQAPAAPALPSLPAALPTLPTELPVALPTAALPTAALPSLPSALPSLPSALPSVPEILAPVVEAVTGAGSGAGTSPVAPVTSAIPGASTGGLGGILDPVVAAVEPVVGAVTGALTGGSTGSTAPTTGSPIAPVLNGLGL</sequence>
<feature type="signal peptide" evidence="4">
    <location>
        <begin position="1"/>
        <end position="17"/>
    </location>
</feature>
<dbReference type="GeneID" id="63783389"/>
<evidence type="ECO:0000256" key="2">
    <source>
        <dbReference type="ARBA" id="ARBA00023157"/>
    </source>
</evidence>
<keyword evidence="1" id="KW-0147">Chitin-binding</keyword>
<feature type="compositionally biased region" description="Low complexity" evidence="3">
    <location>
        <begin position="251"/>
        <end position="289"/>
    </location>
</feature>
<protein>
    <submittedName>
        <fullName evidence="5">Uncharacterized protein</fullName>
    </submittedName>
</protein>
<keyword evidence="6" id="KW-1185">Reference proteome</keyword>
<evidence type="ECO:0000256" key="1">
    <source>
        <dbReference type="ARBA" id="ARBA00022669"/>
    </source>
</evidence>